<evidence type="ECO:0000313" key="1">
    <source>
        <dbReference type="EMBL" id="MEQ2170306.1"/>
    </source>
</evidence>
<dbReference type="EMBL" id="JAHRIO010037989">
    <property type="protein sequence ID" value="MEQ2170306.1"/>
    <property type="molecule type" value="Genomic_DNA"/>
</dbReference>
<reference evidence="1 2" key="1">
    <citation type="submission" date="2021-06" db="EMBL/GenBank/DDBJ databases">
        <authorList>
            <person name="Palmer J.M."/>
        </authorList>
    </citation>
    <scope>NUCLEOTIDE SEQUENCE [LARGE SCALE GENOMIC DNA]</scope>
    <source>
        <strain evidence="1 2">GA_2019</strain>
        <tissue evidence="1">Muscle</tissue>
    </source>
</reference>
<sequence>MLFSNIWTFITFHNYLILFVLDVSCHNFDRLTFILLESSSPRPFSEYFGALLWPSLELQLLALGLETRMRSAMMDDFLQLLNKCPLIRSMTQGDPRFHKKMPSYLNQNNLVVELFTNAETHMFHFSWTPHVNSYHLPG</sequence>
<name>A0ABV0NH17_9TELE</name>
<keyword evidence="2" id="KW-1185">Reference proteome</keyword>
<proteinExistence type="predicted"/>
<comment type="caution">
    <text evidence="1">The sequence shown here is derived from an EMBL/GenBank/DDBJ whole genome shotgun (WGS) entry which is preliminary data.</text>
</comment>
<evidence type="ECO:0008006" key="3">
    <source>
        <dbReference type="Google" id="ProtNLM"/>
    </source>
</evidence>
<dbReference type="Proteomes" id="UP001476798">
    <property type="component" value="Unassembled WGS sequence"/>
</dbReference>
<evidence type="ECO:0000313" key="2">
    <source>
        <dbReference type="Proteomes" id="UP001476798"/>
    </source>
</evidence>
<organism evidence="1 2">
    <name type="scientific">Goodea atripinnis</name>
    <dbReference type="NCBI Taxonomy" id="208336"/>
    <lineage>
        <taxon>Eukaryota</taxon>
        <taxon>Metazoa</taxon>
        <taxon>Chordata</taxon>
        <taxon>Craniata</taxon>
        <taxon>Vertebrata</taxon>
        <taxon>Euteleostomi</taxon>
        <taxon>Actinopterygii</taxon>
        <taxon>Neopterygii</taxon>
        <taxon>Teleostei</taxon>
        <taxon>Neoteleostei</taxon>
        <taxon>Acanthomorphata</taxon>
        <taxon>Ovalentaria</taxon>
        <taxon>Atherinomorphae</taxon>
        <taxon>Cyprinodontiformes</taxon>
        <taxon>Goodeidae</taxon>
        <taxon>Goodea</taxon>
    </lineage>
</organism>
<gene>
    <name evidence="1" type="ORF">GOODEAATRI_034108</name>
</gene>
<protein>
    <recommendedName>
        <fullName evidence="3">Maturase K</fullName>
    </recommendedName>
</protein>
<accession>A0ABV0NH17</accession>